<evidence type="ECO:0000256" key="12">
    <source>
        <dbReference type="RuleBase" id="RU003661"/>
    </source>
</evidence>
<dbReference type="AlphaFoldDB" id="A0A8F8AH97"/>
<keyword evidence="4 12" id="KW-0138">CF(0)</keyword>
<keyword evidence="6 12" id="KW-0375">Hydrogen ion transport</keyword>
<name>A0A8F8AH97_9SAUR</name>
<gene>
    <name evidence="14" type="primary">ATP8</name>
</gene>
<evidence type="ECO:0000256" key="9">
    <source>
        <dbReference type="ARBA" id="ARBA00023128"/>
    </source>
</evidence>
<evidence type="ECO:0000256" key="5">
    <source>
        <dbReference type="ARBA" id="ARBA00022692"/>
    </source>
</evidence>
<dbReference type="GO" id="GO:0015986">
    <property type="term" value="P:proton motive force-driven ATP synthesis"/>
    <property type="evidence" value="ECO:0007669"/>
    <property type="project" value="InterPro"/>
</dbReference>
<dbReference type="InterPro" id="IPR001421">
    <property type="entry name" value="ATP8_metazoa"/>
</dbReference>
<dbReference type="GO" id="GO:0045259">
    <property type="term" value="C:proton-transporting ATP synthase complex"/>
    <property type="evidence" value="ECO:0007669"/>
    <property type="project" value="UniProtKB-KW"/>
</dbReference>
<protein>
    <recommendedName>
        <fullName evidence="12">ATP synthase complex subunit 8</fullName>
    </recommendedName>
</protein>
<evidence type="ECO:0000256" key="3">
    <source>
        <dbReference type="ARBA" id="ARBA00022448"/>
    </source>
</evidence>
<evidence type="ECO:0000256" key="11">
    <source>
        <dbReference type="ARBA" id="ARBA00023310"/>
    </source>
</evidence>
<keyword evidence="11" id="KW-0066">ATP synthesis</keyword>
<keyword evidence="8 12" id="KW-0406">Ion transport</keyword>
<evidence type="ECO:0000256" key="4">
    <source>
        <dbReference type="ARBA" id="ARBA00022547"/>
    </source>
</evidence>
<evidence type="ECO:0000256" key="2">
    <source>
        <dbReference type="ARBA" id="ARBA00008892"/>
    </source>
</evidence>
<organism evidence="14">
    <name type="scientific">Osteolaemus cf. tetraspis</name>
    <dbReference type="NCBI Taxonomy" id="2784190"/>
    <lineage>
        <taxon>Eukaryota</taxon>
        <taxon>Metazoa</taxon>
        <taxon>Chordata</taxon>
        <taxon>Craniata</taxon>
        <taxon>Vertebrata</taxon>
        <taxon>Euteleostomi</taxon>
        <taxon>Archelosauria</taxon>
        <taxon>Archosauria</taxon>
        <taxon>Crocodylia</taxon>
        <taxon>Longirostres</taxon>
        <taxon>Crocodylidae</taxon>
        <taxon>Osteolaemus</taxon>
    </lineage>
</organism>
<evidence type="ECO:0000256" key="13">
    <source>
        <dbReference type="SAM" id="Phobius"/>
    </source>
</evidence>
<comment type="subcellular location">
    <subcellularLocation>
        <location evidence="1 12">Mitochondrion membrane</location>
        <topology evidence="1 12">Single-pass membrane protein</topology>
    </subcellularLocation>
</comment>
<dbReference type="InterPro" id="IPR050635">
    <property type="entry name" value="ATPase_protein_8"/>
</dbReference>
<keyword evidence="7 13" id="KW-1133">Transmembrane helix</keyword>
<dbReference type="EMBL" id="MN885918">
    <property type="protein sequence ID" value="QXX99787.1"/>
    <property type="molecule type" value="Genomic_DNA"/>
</dbReference>
<keyword evidence="10 13" id="KW-0472">Membrane</keyword>
<evidence type="ECO:0000256" key="7">
    <source>
        <dbReference type="ARBA" id="ARBA00022989"/>
    </source>
</evidence>
<evidence type="ECO:0000256" key="10">
    <source>
        <dbReference type="ARBA" id="ARBA00023136"/>
    </source>
</evidence>
<comment type="similarity">
    <text evidence="2 12">Belongs to the ATPase protein 8 family.</text>
</comment>
<reference evidence="14" key="1">
    <citation type="submission" date="2019-12" db="EMBL/GenBank/DDBJ databases">
        <authorList>
            <person name="Meredith R.W."/>
            <person name="Gatesy J."/>
            <person name="Shirley M."/>
            <person name="Eaton M."/>
            <person name="Amato G."/>
            <person name="Hekkala E."/>
        </authorList>
    </citation>
    <scope>NUCLEOTIDE SEQUENCE</scope>
</reference>
<keyword evidence="3 12" id="KW-0813">Transport</keyword>
<dbReference type="GO" id="GO:0015078">
    <property type="term" value="F:proton transmembrane transporter activity"/>
    <property type="evidence" value="ECO:0007669"/>
    <property type="project" value="InterPro"/>
</dbReference>
<evidence type="ECO:0000313" key="14">
    <source>
        <dbReference type="EMBL" id="QXX99787.1"/>
    </source>
</evidence>
<dbReference type="GO" id="GO:0031966">
    <property type="term" value="C:mitochondrial membrane"/>
    <property type="evidence" value="ECO:0007669"/>
    <property type="project" value="UniProtKB-SubCell"/>
</dbReference>
<evidence type="ECO:0000256" key="1">
    <source>
        <dbReference type="ARBA" id="ARBA00004304"/>
    </source>
</evidence>
<feature type="transmembrane region" description="Helical" evidence="13">
    <location>
        <begin position="6"/>
        <end position="24"/>
    </location>
</feature>
<sequence length="53" mass="6291">MPQLNPEPWLMVLYITWLVLIVILQPKIASLKFMNTPAYPNQKITEPWPWPQT</sequence>
<evidence type="ECO:0000256" key="6">
    <source>
        <dbReference type="ARBA" id="ARBA00022781"/>
    </source>
</evidence>
<geneLocation type="mitochondrion" evidence="14"/>
<keyword evidence="9 12" id="KW-0496">Mitochondrion</keyword>
<keyword evidence="5 12" id="KW-0812">Transmembrane</keyword>
<dbReference type="Pfam" id="PF00895">
    <property type="entry name" value="ATP-synt_8"/>
    <property type="match status" value="1"/>
</dbReference>
<dbReference type="PANTHER" id="PTHR39937">
    <property type="entry name" value="ATP SYNTHASE PROTEIN 8"/>
    <property type="match status" value="1"/>
</dbReference>
<dbReference type="PANTHER" id="PTHR39937:SF1">
    <property type="entry name" value="ATP SYNTHASE PROTEIN 8"/>
    <property type="match status" value="1"/>
</dbReference>
<evidence type="ECO:0000256" key="8">
    <source>
        <dbReference type="ARBA" id="ARBA00023065"/>
    </source>
</evidence>
<proteinExistence type="inferred from homology"/>
<accession>A0A8F8AH97</accession>